<reference evidence="6 7" key="1">
    <citation type="submission" date="2020-11" db="EMBL/GenBank/DDBJ databases">
        <title>genome sequence of strain KACC 18849.</title>
        <authorList>
            <person name="Gao J."/>
            <person name="Zhang X."/>
        </authorList>
    </citation>
    <scope>NUCLEOTIDE SEQUENCE [LARGE SCALE GENOMIC DNA]</scope>
    <source>
        <strain evidence="6 7">KACC 18849</strain>
    </source>
</reference>
<evidence type="ECO:0000313" key="6">
    <source>
        <dbReference type="EMBL" id="MBI1683003.1"/>
    </source>
</evidence>
<evidence type="ECO:0000259" key="5">
    <source>
        <dbReference type="PROSITE" id="PS51891"/>
    </source>
</evidence>
<dbReference type="Gene3D" id="3.90.1590.10">
    <property type="entry name" value="glutathione-dependent formaldehyde- activating enzyme (gfa)"/>
    <property type="match status" value="1"/>
</dbReference>
<dbReference type="InterPro" id="IPR006913">
    <property type="entry name" value="CENP-V/GFA"/>
</dbReference>
<sequence length="140" mass="14678">MTDQGPLSGGCNCGAVRYVIASPPVAVIACHCTSCRRQSGAAFSVNLIVRADTMSVEGELASWLDPDTESGAVIDRQFCGACGSPIRSVPTAARQMIAVKAGCLDTPESFAPQMHIWTRSALPWATIPEGLPRFEKGPGA</sequence>
<dbReference type="PANTHER" id="PTHR33337">
    <property type="entry name" value="GFA DOMAIN-CONTAINING PROTEIN"/>
    <property type="match status" value="1"/>
</dbReference>
<keyword evidence="4" id="KW-0456">Lyase</keyword>
<comment type="similarity">
    <text evidence="1">Belongs to the Gfa family.</text>
</comment>
<evidence type="ECO:0000256" key="2">
    <source>
        <dbReference type="ARBA" id="ARBA00022723"/>
    </source>
</evidence>
<name>A0ABS0STR7_9CAUL</name>
<dbReference type="InterPro" id="IPR011057">
    <property type="entry name" value="Mss4-like_sf"/>
</dbReference>
<dbReference type="Pfam" id="PF04828">
    <property type="entry name" value="GFA"/>
    <property type="match status" value="1"/>
</dbReference>
<gene>
    <name evidence="6" type="ORF">I4Q42_04910</name>
</gene>
<dbReference type="PROSITE" id="PS51891">
    <property type="entry name" value="CENP_V_GFA"/>
    <property type="match status" value="1"/>
</dbReference>
<keyword evidence="7" id="KW-1185">Reference proteome</keyword>
<dbReference type="Proteomes" id="UP000639859">
    <property type="component" value="Unassembled WGS sequence"/>
</dbReference>
<keyword evidence="2" id="KW-0479">Metal-binding</keyword>
<evidence type="ECO:0000313" key="7">
    <source>
        <dbReference type="Proteomes" id="UP000639859"/>
    </source>
</evidence>
<proteinExistence type="inferred from homology"/>
<evidence type="ECO:0000256" key="3">
    <source>
        <dbReference type="ARBA" id="ARBA00022833"/>
    </source>
</evidence>
<keyword evidence="3" id="KW-0862">Zinc</keyword>
<organism evidence="6 7">
    <name type="scientific">Caulobacter hibisci</name>
    <dbReference type="NCBI Taxonomy" id="2035993"/>
    <lineage>
        <taxon>Bacteria</taxon>
        <taxon>Pseudomonadati</taxon>
        <taxon>Pseudomonadota</taxon>
        <taxon>Alphaproteobacteria</taxon>
        <taxon>Caulobacterales</taxon>
        <taxon>Caulobacteraceae</taxon>
        <taxon>Caulobacter</taxon>
    </lineage>
</organism>
<evidence type="ECO:0000256" key="1">
    <source>
        <dbReference type="ARBA" id="ARBA00005495"/>
    </source>
</evidence>
<dbReference type="SUPFAM" id="SSF51316">
    <property type="entry name" value="Mss4-like"/>
    <property type="match status" value="1"/>
</dbReference>
<dbReference type="PANTHER" id="PTHR33337:SF40">
    <property type="entry name" value="CENP-V_GFA DOMAIN-CONTAINING PROTEIN-RELATED"/>
    <property type="match status" value="1"/>
</dbReference>
<protein>
    <submittedName>
        <fullName evidence="6">GFA family protein</fullName>
    </submittedName>
</protein>
<dbReference type="EMBL" id="JADWOX010000002">
    <property type="protein sequence ID" value="MBI1683003.1"/>
    <property type="molecule type" value="Genomic_DNA"/>
</dbReference>
<accession>A0ABS0STR7</accession>
<evidence type="ECO:0000256" key="4">
    <source>
        <dbReference type="ARBA" id="ARBA00023239"/>
    </source>
</evidence>
<dbReference type="RefSeq" id="WP_198574943.1">
    <property type="nucleotide sequence ID" value="NZ_JADWOX010000002.1"/>
</dbReference>
<comment type="caution">
    <text evidence="6">The sequence shown here is derived from an EMBL/GenBank/DDBJ whole genome shotgun (WGS) entry which is preliminary data.</text>
</comment>
<feature type="domain" description="CENP-V/GFA" evidence="5">
    <location>
        <begin position="7"/>
        <end position="125"/>
    </location>
</feature>